<proteinExistence type="predicted"/>
<evidence type="ECO:0000256" key="1">
    <source>
        <dbReference type="SAM" id="SignalP"/>
    </source>
</evidence>
<reference evidence="2 3" key="1">
    <citation type="submission" date="2017-05" db="EMBL/GenBank/DDBJ databases">
        <authorList>
            <person name="Varghese N."/>
            <person name="Submissions S."/>
        </authorList>
    </citation>
    <scope>NUCLEOTIDE SEQUENCE [LARGE SCALE GENOMIC DNA]</scope>
    <source>
        <strain evidence="2 3">DSM 26001</strain>
    </source>
</reference>
<keyword evidence="1" id="KW-0732">Signal</keyword>
<evidence type="ECO:0000313" key="2">
    <source>
        <dbReference type="EMBL" id="SMP72462.1"/>
    </source>
</evidence>
<keyword evidence="3" id="KW-1185">Reference proteome</keyword>
<feature type="chain" id="PRO_5047153517" evidence="1">
    <location>
        <begin position="20"/>
        <end position="293"/>
    </location>
</feature>
<sequence length="293" mass="31810">MKKSILLASLIGLTTVASAQANALRENLVAHPLTDLVVPFGSKATLVFPVQQGGGLLRPEITKEFRTQLASMCPTKWQIERSVHDDDKGQRMDWVDADKVYDADTLADGMVLLISTTYGKLDRQEYRINGSRCVGEFTIRDVYSTGGSGRYPTGFFVIHDKEQPALIKHPALNQAPADATFESGPLPETTFLKSGTTDPWDVVVWAMDLCAARKGTPTLAMEDANTKAVKTFTDPATFNALMRKIRFMKGVAANPYALSCSGEKAFSVRGTKAAYGKPVVTFVNGMPALASNP</sequence>
<feature type="signal peptide" evidence="1">
    <location>
        <begin position="1"/>
        <end position="19"/>
    </location>
</feature>
<dbReference type="Proteomes" id="UP001158049">
    <property type="component" value="Unassembled WGS sequence"/>
</dbReference>
<gene>
    <name evidence="2" type="ORF">SAMN06295970_11834</name>
</gene>
<evidence type="ECO:0000313" key="3">
    <source>
        <dbReference type="Proteomes" id="UP001158049"/>
    </source>
</evidence>
<name>A0ABY1QIR0_9BURK</name>
<dbReference type="EMBL" id="FXUL01000018">
    <property type="protein sequence ID" value="SMP72462.1"/>
    <property type="molecule type" value="Genomic_DNA"/>
</dbReference>
<protein>
    <submittedName>
        <fullName evidence="2">Uncharacterized protein</fullName>
    </submittedName>
</protein>
<comment type="caution">
    <text evidence="2">The sequence shown here is derived from an EMBL/GenBank/DDBJ whole genome shotgun (WGS) entry which is preliminary data.</text>
</comment>
<dbReference type="RefSeq" id="WP_283444087.1">
    <property type="nucleotide sequence ID" value="NZ_FXUL01000018.1"/>
</dbReference>
<organism evidence="2 3">
    <name type="scientific">Noviherbaspirillum suwonense</name>
    <dbReference type="NCBI Taxonomy" id="1224511"/>
    <lineage>
        <taxon>Bacteria</taxon>
        <taxon>Pseudomonadati</taxon>
        <taxon>Pseudomonadota</taxon>
        <taxon>Betaproteobacteria</taxon>
        <taxon>Burkholderiales</taxon>
        <taxon>Oxalobacteraceae</taxon>
        <taxon>Noviherbaspirillum</taxon>
    </lineage>
</organism>
<accession>A0ABY1QIR0</accession>